<evidence type="ECO:0000313" key="1">
    <source>
        <dbReference type="EMBL" id="NHE56298.1"/>
    </source>
</evidence>
<reference evidence="1 2" key="1">
    <citation type="submission" date="2020-03" db="EMBL/GenBank/DDBJ databases">
        <title>Cyclobacterium plantarum sp. nov., a marine bacterium isolated from a coastal-marine wetland.</title>
        <authorList>
            <person name="Sanchez-Porro C."/>
            <person name="Ventosa A."/>
            <person name="Amoozegar M."/>
        </authorList>
    </citation>
    <scope>NUCLEOTIDE SEQUENCE [LARGE SCALE GENOMIC DNA]</scope>
    <source>
        <strain evidence="1 2">GBPx2</strain>
    </source>
</reference>
<dbReference type="Proteomes" id="UP000649799">
    <property type="component" value="Unassembled WGS sequence"/>
</dbReference>
<dbReference type="RefSeq" id="WP_166143989.1">
    <property type="nucleotide sequence ID" value="NZ_JAANYN010000002.1"/>
</dbReference>
<accession>A0ABX0H7E3</accession>
<protein>
    <submittedName>
        <fullName evidence="1">Uncharacterized protein</fullName>
    </submittedName>
</protein>
<evidence type="ECO:0000313" key="2">
    <source>
        <dbReference type="Proteomes" id="UP000649799"/>
    </source>
</evidence>
<dbReference type="EMBL" id="JAANYN010000002">
    <property type="protein sequence ID" value="NHE56298.1"/>
    <property type="molecule type" value="Genomic_DNA"/>
</dbReference>
<gene>
    <name evidence="1" type="ORF">G9Q97_05645</name>
</gene>
<keyword evidence="2" id="KW-1185">Reference proteome</keyword>
<organism evidence="1 2">
    <name type="scientific">Cyclobacterium plantarum</name>
    <dbReference type="NCBI Taxonomy" id="2716263"/>
    <lineage>
        <taxon>Bacteria</taxon>
        <taxon>Pseudomonadati</taxon>
        <taxon>Bacteroidota</taxon>
        <taxon>Cytophagia</taxon>
        <taxon>Cytophagales</taxon>
        <taxon>Cyclobacteriaceae</taxon>
        <taxon>Cyclobacterium</taxon>
    </lineage>
</organism>
<proteinExistence type="predicted"/>
<name>A0ABX0H7E3_9BACT</name>
<comment type="caution">
    <text evidence="1">The sequence shown here is derived from an EMBL/GenBank/DDBJ whole genome shotgun (WGS) entry which is preliminary data.</text>
</comment>
<sequence length="324" mass="37297">MKSQSLIIFAFVGLLSFNDAISQTSDNYTDTILYQNNDTLDMMILTKDYHHLVEGDQLQSILQDLQSRLKEIQGMVPSTAYTIKYQYQKQLDILENDKIKSFRLSAEKGMSENFPNRVHLHDALDKYQVIIGFNDIEELERVDLTRILTDITEKLPEKHRFLRYLAFQPEYPTGNIVLKEDRHTGHFDMLSLQAGVGANVYRGKFLTDFTGEIGLQLNHKGILKNQFYISNNLMFAFDEANRAVINNFTNLGYRRNFSNQKDKPNWLGIEIGTLTKRSGDIFAPNTHRLGVNWQVGKHITVSPQLYFNGFFKQVSPGFRIGIGL</sequence>